<keyword evidence="1" id="KW-0812">Transmembrane</keyword>
<feature type="transmembrane region" description="Helical" evidence="1">
    <location>
        <begin position="41"/>
        <end position="61"/>
    </location>
</feature>
<keyword evidence="1" id="KW-0472">Membrane</keyword>
<sequence>MLSIRINSLVNDSSSIISTCSLKHRVYTYDNLFFKLLMGTYLRVLIGPGILLNTLCIFVLARSRLSNKFITVVFLRFLAIVDILTITFKGVERLTSQIGLYFEFLKIWYIPMWNCTLSSFIAISDRFDYV</sequence>
<gene>
    <name evidence="4" type="ORF">OVN521_LOCUS24871</name>
    <name evidence="3" type="ORF">UXM345_LOCUS16700</name>
    <name evidence="2" type="ORF">WKI299_LOCUS29777</name>
</gene>
<evidence type="ECO:0000313" key="2">
    <source>
        <dbReference type="EMBL" id="CAF2148393.1"/>
    </source>
</evidence>
<keyword evidence="1" id="KW-1133">Transmembrane helix</keyword>
<dbReference type="EMBL" id="CAJOBF010002099">
    <property type="protein sequence ID" value="CAF4009885.1"/>
    <property type="molecule type" value="Genomic_DNA"/>
</dbReference>
<dbReference type="EMBL" id="CAJNRF010013413">
    <property type="protein sequence ID" value="CAF2148393.1"/>
    <property type="molecule type" value="Genomic_DNA"/>
</dbReference>
<proteinExistence type="predicted"/>
<protein>
    <submittedName>
        <fullName evidence="4">Uncharacterized protein</fullName>
    </submittedName>
</protein>
<reference evidence="4" key="1">
    <citation type="submission" date="2021-02" db="EMBL/GenBank/DDBJ databases">
        <authorList>
            <person name="Nowell W R."/>
        </authorList>
    </citation>
    <scope>NUCLEOTIDE SEQUENCE</scope>
</reference>
<dbReference type="AlphaFoldDB" id="A0A819ZPC5"/>
<dbReference type="EMBL" id="CAJOBG010006044">
    <property type="protein sequence ID" value="CAF4173953.1"/>
    <property type="molecule type" value="Genomic_DNA"/>
</dbReference>
<name>A0A819ZPC5_9BILA</name>
<evidence type="ECO:0000256" key="1">
    <source>
        <dbReference type="SAM" id="Phobius"/>
    </source>
</evidence>
<accession>A0A819ZPC5</accession>
<evidence type="ECO:0000313" key="3">
    <source>
        <dbReference type="EMBL" id="CAF4009885.1"/>
    </source>
</evidence>
<organism evidence="4 5">
    <name type="scientific">Rotaria magnacalcarata</name>
    <dbReference type="NCBI Taxonomy" id="392030"/>
    <lineage>
        <taxon>Eukaryota</taxon>
        <taxon>Metazoa</taxon>
        <taxon>Spiralia</taxon>
        <taxon>Gnathifera</taxon>
        <taxon>Rotifera</taxon>
        <taxon>Eurotatoria</taxon>
        <taxon>Bdelloidea</taxon>
        <taxon>Philodinida</taxon>
        <taxon>Philodinidae</taxon>
        <taxon>Rotaria</taxon>
    </lineage>
</organism>
<dbReference type="Proteomes" id="UP000663856">
    <property type="component" value="Unassembled WGS sequence"/>
</dbReference>
<dbReference type="SUPFAM" id="SSF81321">
    <property type="entry name" value="Family A G protein-coupled receptor-like"/>
    <property type="match status" value="1"/>
</dbReference>
<dbReference type="Proteomes" id="UP000663842">
    <property type="component" value="Unassembled WGS sequence"/>
</dbReference>
<evidence type="ECO:0000313" key="5">
    <source>
        <dbReference type="Proteomes" id="UP000663866"/>
    </source>
</evidence>
<evidence type="ECO:0000313" key="4">
    <source>
        <dbReference type="EMBL" id="CAF4173953.1"/>
    </source>
</evidence>
<feature type="transmembrane region" description="Helical" evidence="1">
    <location>
        <begin position="68"/>
        <end position="87"/>
    </location>
</feature>
<comment type="caution">
    <text evidence="4">The sequence shown here is derived from an EMBL/GenBank/DDBJ whole genome shotgun (WGS) entry which is preliminary data.</text>
</comment>
<dbReference type="Proteomes" id="UP000663866">
    <property type="component" value="Unassembled WGS sequence"/>
</dbReference>
<keyword evidence="5" id="KW-1185">Reference proteome</keyword>
<feature type="transmembrane region" description="Helical" evidence="1">
    <location>
        <begin position="107"/>
        <end position="124"/>
    </location>
</feature>